<evidence type="ECO:0000313" key="2">
    <source>
        <dbReference type="EMBL" id="KAJ4449508.1"/>
    </source>
</evidence>
<gene>
    <name evidence="2" type="ORF">ANN_00908</name>
</gene>
<protein>
    <submittedName>
        <fullName evidence="2">Uncharacterized protein</fullName>
    </submittedName>
</protein>
<reference evidence="2 3" key="1">
    <citation type="journal article" date="2022" name="Allergy">
        <title>Genome assembly and annotation of Periplaneta americana reveal a comprehensive cockroach allergen profile.</title>
        <authorList>
            <person name="Wang L."/>
            <person name="Xiong Q."/>
            <person name="Saelim N."/>
            <person name="Wang L."/>
            <person name="Nong W."/>
            <person name="Wan A.T."/>
            <person name="Shi M."/>
            <person name="Liu X."/>
            <person name="Cao Q."/>
            <person name="Hui J.H.L."/>
            <person name="Sookrung N."/>
            <person name="Leung T.F."/>
            <person name="Tungtrongchitr A."/>
            <person name="Tsui S.K.W."/>
        </authorList>
    </citation>
    <scope>NUCLEOTIDE SEQUENCE [LARGE SCALE GENOMIC DNA]</scope>
    <source>
        <strain evidence="2">PWHHKU_190912</strain>
    </source>
</reference>
<dbReference type="EMBL" id="JAJSOF020000003">
    <property type="protein sequence ID" value="KAJ4449508.1"/>
    <property type="molecule type" value="Genomic_DNA"/>
</dbReference>
<feature type="compositionally biased region" description="Basic and acidic residues" evidence="1">
    <location>
        <begin position="1"/>
        <end position="23"/>
    </location>
</feature>
<accession>A0ABQ8TUJ0</accession>
<evidence type="ECO:0000313" key="3">
    <source>
        <dbReference type="Proteomes" id="UP001148838"/>
    </source>
</evidence>
<name>A0ABQ8TUJ0_PERAM</name>
<evidence type="ECO:0000256" key="1">
    <source>
        <dbReference type="SAM" id="MobiDB-lite"/>
    </source>
</evidence>
<comment type="caution">
    <text evidence="2">The sequence shown here is derived from an EMBL/GenBank/DDBJ whole genome shotgun (WGS) entry which is preliminary data.</text>
</comment>
<dbReference type="Gene3D" id="3.30.420.10">
    <property type="entry name" value="Ribonuclease H-like superfamily/Ribonuclease H"/>
    <property type="match status" value="1"/>
</dbReference>
<proteinExistence type="predicted"/>
<dbReference type="InterPro" id="IPR036397">
    <property type="entry name" value="RNaseH_sf"/>
</dbReference>
<keyword evidence="3" id="KW-1185">Reference proteome</keyword>
<organism evidence="2 3">
    <name type="scientific">Periplaneta americana</name>
    <name type="common">American cockroach</name>
    <name type="synonym">Blatta americana</name>
    <dbReference type="NCBI Taxonomy" id="6978"/>
    <lineage>
        <taxon>Eukaryota</taxon>
        <taxon>Metazoa</taxon>
        <taxon>Ecdysozoa</taxon>
        <taxon>Arthropoda</taxon>
        <taxon>Hexapoda</taxon>
        <taxon>Insecta</taxon>
        <taxon>Pterygota</taxon>
        <taxon>Neoptera</taxon>
        <taxon>Polyneoptera</taxon>
        <taxon>Dictyoptera</taxon>
        <taxon>Blattodea</taxon>
        <taxon>Blattoidea</taxon>
        <taxon>Blattidae</taxon>
        <taxon>Blattinae</taxon>
        <taxon>Periplaneta</taxon>
    </lineage>
</organism>
<dbReference type="Proteomes" id="UP001148838">
    <property type="component" value="Unassembled WGS sequence"/>
</dbReference>
<feature type="region of interest" description="Disordered" evidence="1">
    <location>
        <begin position="1"/>
        <end position="47"/>
    </location>
</feature>
<sequence>MSDGEEKRTDEEDTRRISEENETKCFQAGDRSHRPNPWPPPSPDLTPLTSVYSTKPLTIPELVERIDHTIQMVTPDMLTRVHEELIRRLHLCIQQKGDILKMRLNEMKVVMLVKRSPGSNTESYPAFAHIGLKETPEKPQPGNLPQLGIEPGHFGFVARRLAVTPQVWTTKHSIDFQALSPFSTCVNGVYKNLL</sequence>